<dbReference type="AlphaFoldDB" id="A0A4R6V0Q0"/>
<dbReference type="CDD" id="cd06579">
    <property type="entry name" value="TM_PBP1_transp_AraH_like"/>
    <property type="match status" value="1"/>
</dbReference>
<feature type="transmembrane region" description="Helical" evidence="6">
    <location>
        <begin position="46"/>
        <end position="66"/>
    </location>
</feature>
<feature type="transmembrane region" description="Helical" evidence="6">
    <location>
        <begin position="134"/>
        <end position="157"/>
    </location>
</feature>
<evidence type="ECO:0000313" key="7">
    <source>
        <dbReference type="EMBL" id="TDQ51515.1"/>
    </source>
</evidence>
<feature type="transmembrane region" description="Helical" evidence="6">
    <location>
        <begin position="299"/>
        <end position="317"/>
    </location>
</feature>
<dbReference type="GO" id="GO:0022857">
    <property type="term" value="F:transmembrane transporter activity"/>
    <property type="evidence" value="ECO:0007669"/>
    <property type="project" value="InterPro"/>
</dbReference>
<organism evidence="7 8">
    <name type="scientific">Actinorugispora endophytica</name>
    <dbReference type="NCBI Taxonomy" id="1605990"/>
    <lineage>
        <taxon>Bacteria</taxon>
        <taxon>Bacillati</taxon>
        <taxon>Actinomycetota</taxon>
        <taxon>Actinomycetes</taxon>
        <taxon>Streptosporangiales</taxon>
        <taxon>Nocardiopsidaceae</taxon>
        <taxon>Actinorugispora</taxon>
    </lineage>
</organism>
<feature type="transmembrane region" description="Helical" evidence="6">
    <location>
        <begin position="73"/>
        <end position="90"/>
    </location>
</feature>
<keyword evidence="4 6" id="KW-1133">Transmembrane helix</keyword>
<gene>
    <name evidence="7" type="ORF">EV190_1102</name>
</gene>
<name>A0A4R6V0Q0_9ACTN</name>
<dbReference type="Proteomes" id="UP000295281">
    <property type="component" value="Unassembled WGS sequence"/>
</dbReference>
<evidence type="ECO:0000313" key="8">
    <source>
        <dbReference type="Proteomes" id="UP000295281"/>
    </source>
</evidence>
<feature type="transmembrane region" description="Helical" evidence="6">
    <location>
        <begin position="216"/>
        <end position="237"/>
    </location>
</feature>
<keyword evidence="3 6" id="KW-0812">Transmembrane</keyword>
<comment type="caution">
    <text evidence="7">The sequence shown here is derived from an EMBL/GenBank/DDBJ whole genome shotgun (WGS) entry which is preliminary data.</text>
</comment>
<reference evidence="7 8" key="1">
    <citation type="submission" date="2019-03" db="EMBL/GenBank/DDBJ databases">
        <title>Genomic Encyclopedia of Type Strains, Phase IV (KMG-IV): sequencing the most valuable type-strain genomes for metagenomic binning, comparative biology and taxonomic classification.</title>
        <authorList>
            <person name="Goeker M."/>
        </authorList>
    </citation>
    <scope>NUCLEOTIDE SEQUENCE [LARGE SCALE GENOMIC DNA]</scope>
    <source>
        <strain evidence="7 8">DSM 46770</strain>
    </source>
</reference>
<sequence>MRPGRAGLAALTGARMPTVATAVLLVATVTAAALMQGNFFTPYGMTANFATVLPVATVAVAQTIIVVSGGIDLSIGTVVTLSSVVAVVLMDGDPARTPLALAAGLATGAACGLLNGVLVALLRLQPIVATFATSFVFGGLALLVLPTPGGAVAPAITAGYRQVVAYLVPVPALLLLALWLAWRLLKATRTGRYLYAVGGDPAAAYASAVPVSGVRVLAYTAGGTVAALAGIALLANSGSGDPFIGNQLTLGSIAALVIGGTRLRGGAGGAGGSIVGAVILTLIQNLVFFAGVPTNARELVNGAIIIAAIALAGLLATRGDRAARNVGRTV</sequence>
<dbReference type="RefSeq" id="WP_243742566.1">
    <property type="nucleotide sequence ID" value="NZ_SNYN01000010.1"/>
</dbReference>
<dbReference type="PANTHER" id="PTHR32196">
    <property type="entry name" value="ABC TRANSPORTER PERMEASE PROTEIN YPHD-RELATED-RELATED"/>
    <property type="match status" value="1"/>
</dbReference>
<proteinExistence type="predicted"/>
<evidence type="ECO:0000256" key="6">
    <source>
        <dbReference type="SAM" id="Phobius"/>
    </source>
</evidence>
<evidence type="ECO:0000256" key="2">
    <source>
        <dbReference type="ARBA" id="ARBA00022475"/>
    </source>
</evidence>
<accession>A0A4R6V0Q0</accession>
<evidence type="ECO:0000256" key="4">
    <source>
        <dbReference type="ARBA" id="ARBA00022989"/>
    </source>
</evidence>
<evidence type="ECO:0000256" key="3">
    <source>
        <dbReference type="ARBA" id="ARBA00022692"/>
    </source>
</evidence>
<dbReference type="Pfam" id="PF02653">
    <property type="entry name" value="BPD_transp_2"/>
    <property type="match status" value="1"/>
</dbReference>
<feature type="transmembrane region" description="Helical" evidence="6">
    <location>
        <begin position="102"/>
        <end position="122"/>
    </location>
</feature>
<protein>
    <submittedName>
        <fullName evidence="7">Monosaccharide ABC transporter membrane protein (CUT2 family)</fullName>
    </submittedName>
</protein>
<dbReference type="InterPro" id="IPR001851">
    <property type="entry name" value="ABC_transp_permease"/>
</dbReference>
<dbReference type="PANTHER" id="PTHR32196:SF72">
    <property type="entry name" value="RIBOSE IMPORT PERMEASE PROTEIN RBSC"/>
    <property type="match status" value="1"/>
</dbReference>
<feature type="transmembrane region" description="Helical" evidence="6">
    <location>
        <begin position="163"/>
        <end position="182"/>
    </location>
</feature>
<feature type="transmembrane region" description="Helical" evidence="6">
    <location>
        <begin position="273"/>
        <end position="293"/>
    </location>
</feature>
<feature type="transmembrane region" description="Helical" evidence="6">
    <location>
        <begin position="243"/>
        <end position="261"/>
    </location>
</feature>
<keyword evidence="5 6" id="KW-0472">Membrane</keyword>
<keyword evidence="8" id="KW-1185">Reference proteome</keyword>
<evidence type="ECO:0000256" key="1">
    <source>
        <dbReference type="ARBA" id="ARBA00004651"/>
    </source>
</evidence>
<comment type="subcellular location">
    <subcellularLocation>
        <location evidence="1">Cell membrane</location>
        <topology evidence="1">Multi-pass membrane protein</topology>
    </subcellularLocation>
</comment>
<dbReference type="EMBL" id="SNYN01000010">
    <property type="protein sequence ID" value="TDQ51515.1"/>
    <property type="molecule type" value="Genomic_DNA"/>
</dbReference>
<keyword evidence="2" id="KW-1003">Cell membrane</keyword>
<dbReference type="GO" id="GO:0005886">
    <property type="term" value="C:plasma membrane"/>
    <property type="evidence" value="ECO:0007669"/>
    <property type="project" value="UniProtKB-SubCell"/>
</dbReference>
<evidence type="ECO:0000256" key="5">
    <source>
        <dbReference type="ARBA" id="ARBA00023136"/>
    </source>
</evidence>